<feature type="domain" description="TonB C-terminal" evidence="11">
    <location>
        <begin position="46"/>
        <end position="141"/>
    </location>
</feature>
<feature type="chain" id="PRO_5020350228" evidence="10">
    <location>
        <begin position="35"/>
        <end position="273"/>
    </location>
</feature>
<evidence type="ECO:0000256" key="8">
    <source>
        <dbReference type="ARBA" id="ARBA00022989"/>
    </source>
</evidence>
<dbReference type="Proteomes" id="UP000290218">
    <property type="component" value="Unassembled WGS sequence"/>
</dbReference>
<dbReference type="Pfam" id="PF03544">
    <property type="entry name" value="TonB_C"/>
    <property type="match status" value="2"/>
</dbReference>
<reference evidence="12 13" key="1">
    <citation type="submission" date="2019-01" db="EMBL/GenBank/DDBJ databases">
        <title>Lacunisphaera sp. strain TWA-58.</title>
        <authorList>
            <person name="Chen W.-M."/>
        </authorList>
    </citation>
    <scope>NUCLEOTIDE SEQUENCE [LARGE SCALE GENOMIC DNA]</scope>
    <source>
        <strain evidence="12 13">TWA-58</strain>
    </source>
</reference>
<dbReference type="PANTHER" id="PTHR33446">
    <property type="entry name" value="PROTEIN TONB-RELATED"/>
    <property type="match status" value="1"/>
</dbReference>
<dbReference type="OrthoDB" id="192928at2"/>
<proteinExistence type="inferred from homology"/>
<evidence type="ECO:0000256" key="7">
    <source>
        <dbReference type="ARBA" id="ARBA00022927"/>
    </source>
</evidence>
<evidence type="ECO:0000256" key="9">
    <source>
        <dbReference type="ARBA" id="ARBA00023136"/>
    </source>
</evidence>
<protein>
    <submittedName>
        <fullName evidence="12">TonB family protein</fullName>
    </submittedName>
</protein>
<dbReference type="PANTHER" id="PTHR33446:SF2">
    <property type="entry name" value="PROTEIN TONB"/>
    <property type="match status" value="1"/>
</dbReference>
<evidence type="ECO:0000313" key="12">
    <source>
        <dbReference type="EMBL" id="RXK54742.1"/>
    </source>
</evidence>
<keyword evidence="7" id="KW-0653">Protein transport</keyword>
<comment type="subcellular location">
    <subcellularLocation>
        <location evidence="1">Cell inner membrane</location>
        <topology evidence="1">Single-pass membrane protein</topology>
        <orientation evidence="1">Periplasmic side</orientation>
    </subcellularLocation>
</comment>
<evidence type="ECO:0000256" key="3">
    <source>
        <dbReference type="ARBA" id="ARBA00022448"/>
    </source>
</evidence>
<dbReference type="InterPro" id="IPR006260">
    <property type="entry name" value="TonB/TolA_C"/>
</dbReference>
<dbReference type="SUPFAM" id="SSF74653">
    <property type="entry name" value="TolA/TonB C-terminal domain"/>
    <property type="match status" value="2"/>
</dbReference>
<dbReference type="PROSITE" id="PS52015">
    <property type="entry name" value="TONB_CTD"/>
    <property type="match status" value="2"/>
</dbReference>
<sequence length="273" mass="30078">MSPLNFRATLFRRVRQAAAGSGIFLTLLATAAAAATEAAEASAGSANRQSPVVLRRVTLDFPPELKKELVQGSVMLECLVDTEGKARQIHVAEATHPAFARVAVESLELWEFAPGTINGQPAPMRIRVPFEFQLSSQEILETVAGRPVFMEVRETVIPASQLPNWPRPKNFYIPRYPPELEGSGKYGKAVVNITIDKEGRVINPRLVKATYPEFVAPALITALKLEFPPQVMANREAIHVNLDIQFDFKVPDKDQRAADKAKAKAKAEKAKQK</sequence>
<evidence type="ECO:0000256" key="6">
    <source>
        <dbReference type="ARBA" id="ARBA00022692"/>
    </source>
</evidence>
<organism evidence="12 13">
    <name type="scientific">Oleiharenicola lentus</name>
    <dbReference type="NCBI Taxonomy" id="2508720"/>
    <lineage>
        <taxon>Bacteria</taxon>
        <taxon>Pseudomonadati</taxon>
        <taxon>Verrucomicrobiota</taxon>
        <taxon>Opitutia</taxon>
        <taxon>Opitutales</taxon>
        <taxon>Opitutaceae</taxon>
        <taxon>Oleiharenicola</taxon>
    </lineage>
</organism>
<keyword evidence="6" id="KW-0812">Transmembrane</keyword>
<dbReference type="GO" id="GO:0015031">
    <property type="term" value="P:protein transport"/>
    <property type="evidence" value="ECO:0007669"/>
    <property type="project" value="UniProtKB-KW"/>
</dbReference>
<dbReference type="EMBL" id="SDHX01000001">
    <property type="protein sequence ID" value="RXK54742.1"/>
    <property type="molecule type" value="Genomic_DNA"/>
</dbReference>
<dbReference type="RefSeq" id="WP_129046106.1">
    <property type="nucleotide sequence ID" value="NZ_SDHX01000001.1"/>
</dbReference>
<keyword evidence="3" id="KW-0813">Transport</keyword>
<dbReference type="Gene3D" id="3.30.1150.10">
    <property type="match status" value="2"/>
</dbReference>
<dbReference type="GO" id="GO:0055085">
    <property type="term" value="P:transmembrane transport"/>
    <property type="evidence" value="ECO:0007669"/>
    <property type="project" value="InterPro"/>
</dbReference>
<keyword evidence="8" id="KW-1133">Transmembrane helix</keyword>
<evidence type="ECO:0000256" key="5">
    <source>
        <dbReference type="ARBA" id="ARBA00022519"/>
    </source>
</evidence>
<keyword evidence="4" id="KW-1003">Cell membrane</keyword>
<evidence type="ECO:0000256" key="1">
    <source>
        <dbReference type="ARBA" id="ARBA00004383"/>
    </source>
</evidence>
<comment type="similarity">
    <text evidence="2">Belongs to the TonB family.</text>
</comment>
<keyword evidence="5" id="KW-0997">Cell inner membrane</keyword>
<feature type="domain" description="TonB C-terminal" evidence="11">
    <location>
        <begin position="161"/>
        <end position="255"/>
    </location>
</feature>
<keyword evidence="13" id="KW-1185">Reference proteome</keyword>
<accession>A0A4Q1C7L5</accession>
<gene>
    <name evidence="12" type="ORF">ESB00_02270</name>
</gene>
<evidence type="ECO:0000256" key="4">
    <source>
        <dbReference type="ARBA" id="ARBA00022475"/>
    </source>
</evidence>
<keyword evidence="10" id="KW-0732">Signal</keyword>
<dbReference type="GO" id="GO:0098797">
    <property type="term" value="C:plasma membrane protein complex"/>
    <property type="evidence" value="ECO:0007669"/>
    <property type="project" value="TreeGrafter"/>
</dbReference>
<dbReference type="GO" id="GO:0031992">
    <property type="term" value="F:energy transducer activity"/>
    <property type="evidence" value="ECO:0007669"/>
    <property type="project" value="TreeGrafter"/>
</dbReference>
<dbReference type="NCBIfam" id="TIGR01352">
    <property type="entry name" value="tonB_Cterm"/>
    <property type="match status" value="2"/>
</dbReference>
<dbReference type="InterPro" id="IPR037682">
    <property type="entry name" value="TonB_C"/>
</dbReference>
<dbReference type="AlphaFoldDB" id="A0A4Q1C7L5"/>
<dbReference type="InterPro" id="IPR051045">
    <property type="entry name" value="TonB-dependent_transducer"/>
</dbReference>
<comment type="caution">
    <text evidence="12">The sequence shown here is derived from an EMBL/GenBank/DDBJ whole genome shotgun (WGS) entry which is preliminary data.</text>
</comment>
<keyword evidence="9" id="KW-0472">Membrane</keyword>
<evidence type="ECO:0000259" key="11">
    <source>
        <dbReference type="PROSITE" id="PS52015"/>
    </source>
</evidence>
<evidence type="ECO:0000256" key="10">
    <source>
        <dbReference type="SAM" id="SignalP"/>
    </source>
</evidence>
<evidence type="ECO:0000313" key="13">
    <source>
        <dbReference type="Proteomes" id="UP000290218"/>
    </source>
</evidence>
<evidence type="ECO:0000256" key="2">
    <source>
        <dbReference type="ARBA" id="ARBA00006555"/>
    </source>
</evidence>
<feature type="signal peptide" evidence="10">
    <location>
        <begin position="1"/>
        <end position="34"/>
    </location>
</feature>
<name>A0A4Q1C7L5_9BACT</name>